<keyword evidence="2 5" id="KW-0285">Flavoprotein</keyword>
<dbReference type="GO" id="GO:0052873">
    <property type="term" value="F:FMN reductase (NADPH) activity"/>
    <property type="evidence" value="ECO:0007669"/>
    <property type="project" value="UniProtKB-EC"/>
</dbReference>
<dbReference type="SUPFAM" id="SSF55469">
    <property type="entry name" value="FMN-dependent nitroreductase-like"/>
    <property type="match status" value="1"/>
</dbReference>
<name>A0ABR9ZMK4_9FIRM</name>
<dbReference type="PANTHER" id="PTHR43425">
    <property type="entry name" value="OXYGEN-INSENSITIVE NADPH NITROREDUCTASE"/>
    <property type="match status" value="1"/>
</dbReference>
<evidence type="ECO:0000259" key="6">
    <source>
        <dbReference type="Pfam" id="PF00881"/>
    </source>
</evidence>
<dbReference type="NCBIfam" id="NF008033">
    <property type="entry name" value="PRK10765.1"/>
    <property type="match status" value="1"/>
</dbReference>
<feature type="domain" description="Nitroreductase" evidence="6">
    <location>
        <begin position="9"/>
        <end position="162"/>
    </location>
</feature>
<dbReference type="InterPro" id="IPR029479">
    <property type="entry name" value="Nitroreductase"/>
</dbReference>
<dbReference type="EC" id="1.5.1.38" evidence="7"/>
<organism evidence="7 8">
    <name type="scientific">Fusibacter ferrireducens</name>
    <dbReference type="NCBI Taxonomy" id="2785058"/>
    <lineage>
        <taxon>Bacteria</taxon>
        <taxon>Bacillati</taxon>
        <taxon>Bacillota</taxon>
        <taxon>Clostridia</taxon>
        <taxon>Eubacteriales</taxon>
        <taxon>Eubacteriales Family XII. Incertae Sedis</taxon>
        <taxon>Fusibacter</taxon>
    </lineage>
</organism>
<dbReference type="Pfam" id="PF00881">
    <property type="entry name" value="Nitroreductase"/>
    <property type="match status" value="1"/>
</dbReference>
<dbReference type="PANTHER" id="PTHR43425:SF2">
    <property type="entry name" value="OXYGEN-INSENSITIVE NADPH NITROREDUCTASE"/>
    <property type="match status" value="1"/>
</dbReference>
<gene>
    <name evidence="7" type="primary">nfsA</name>
    <name evidence="7" type="ORF">ISU02_01085</name>
</gene>
<sequence length="244" mass="27566">MNDTLKLLKSHQSIRKFKADPIPKNFIDEIIEAAQMASTSSFLQAYSIVSIGDMVVRNEIAQLSGDQKYVTSAPTFFVFCADLHRLSMACKKHDVPYESGYTESFIIATVDTALAAENAILAAESLGLGGVFIGGIRNNPKRVSELLRLPEEVYPVFGMCLGFPDHAPGPKERLPRDVIFHEEVYKEADESLMNAYDERIRNYYIERTHGKKRASWTESVSEKMAHETRQHMKSFLEDKALNQK</sequence>
<comment type="similarity">
    <text evidence="1 5">Belongs to the flavin oxidoreductase frp family.</text>
</comment>
<accession>A0ABR9ZMK4</accession>
<dbReference type="InterPro" id="IPR016446">
    <property type="entry name" value="Flavin_OxRdtase_Frp"/>
</dbReference>
<protein>
    <submittedName>
        <fullName evidence="7">Oxygen-insensitive NADPH nitroreductase</fullName>
        <ecNumber evidence="7">1.5.1.38</ecNumber>
    </submittedName>
</protein>
<keyword evidence="3 5" id="KW-0288">FMN</keyword>
<dbReference type="Gene3D" id="3.40.109.10">
    <property type="entry name" value="NADH Oxidase"/>
    <property type="match status" value="1"/>
</dbReference>
<proteinExistence type="inferred from homology"/>
<dbReference type="Proteomes" id="UP000614200">
    <property type="component" value="Unassembled WGS sequence"/>
</dbReference>
<keyword evidence="5" id="KW-0521">NADP</keyword>
<evidence type="ECO:0000256" key="5">
    <source>
        <dbReference type="PIRNR" id="PIRNR005426"/>
    </source>
</evidence>
<dbReference type="EMBL" id="JADKNH010000001">
    <property type="protein sequence ID" value="MBF4691688.1"/>
    <property type="molecule type" value="Genomic_DNA"/>
</dbReference>
<dbReference type="PIRSF" id="PIRSF005426">
    <property type="entry name" value="Frp"/>
    <property type="match status" value="1"/>
</dbReference>
<keyword evidence="8" id="KW-1185">Reference proteome</keyword>
<reference evidence="7 8" key="1">
    <citation type="submission" date="2020-11" db="EMBL/GenBank/DDBJ databases">
        <title>Fusibacter basophilias sp. nov.</title>
        <authorList>
            <person name="Qiu D."/>
        </authorList>
    </citation>
    <scope>NUCLEOTIDE SEQUENCE [LARGE SCALE GENOMIC DNA]</scope>
    <source>
        <strain evidence="7 8">Q10-2</strain>
    </source>
</reference>
<dbReference type="RefSeq" id="WP_194699934.1">
    <property type="nucleotide sequence ID" value="NZ_JADKNH010000001.1"/>
</dbReference>
<evidence type="ECO:0000256" key="4">
    <source>
        <dbReference type="ARBA" id="ARBA00023002"/>
    </source>
</evidence>
<keyword evidence="4 5" id="KW-0560">Oxidoreductase</keyword>
<evidence type="ECO:0000313" key="8">
    <source>
        <dbReference type="Proteomes" id="UP000614200"/>
    </source>
</evidence>
<evidence type="ECO:0000313" key="7">
    <source>
        <dbReference type="EMBL" id="MBF4691688.1"/>
    </source>
</evidence>
<evidence type="ECO:0000256" key="1">
    <source>
        <dbReference type="ARBA" id="ARBA00008366"/>
    </source>
</evidence>
<dbReference type="CDD" id="cd02146">
    <property type="entry name" value="NfsA-like"/>
    <property type="match status" value="1"/>
</dbReference>
<evidence type="ECO:0000256" key="3">
    <source>
        <dbReference type="ARBA" id="ARBA00022643"/>
    </source>
</evidence>
<dbReference type="InterPro" id="IPR000415">
    <property type="entry name" value="Nitroreductase-like"/>
</dbReference>
<comment type="caution">
    <text evidence="7">The sequence shown here is derived from an EMBL/GenBank/DDBJ whole genome shotgun (WGS) entry which is preliminary data.</text>
</comment>
<evidence type="ECO:0000256" key="2">
    <source>
        <dbReference type="ARBA" id="ARBA00022630"/>
    </source>
</evidence>